<sequence>MKTTATKLSLLAFLGLGLVAYGQSGKVGVNTSSPRATLDVQPSATNSQDNSKTNEGILAPKLSKTRVASIEAPVEGTLVYVIDDANKTNGTINAYTGADPKVAKITEKGYYYYNGTEWVKSTAGSLDQEWVYEPTDNRVVLKRSYQDDFNRLTYYTKNGYKSLAKNLNTIEGYDFNSNSTMSVNVDGIVTSNLELLKSSDLSSKIDNNRHYSFSSFSRHLEVDGLQGNDGANSNIFLSSNTVSIPSTYQLGVRLVRTGNFNAQKLNSGNTTELSALVGRSVDAGGGITNAIIGNTGTALIQKPSGSVNFLYGTYSRVDILSGNASNITNAFGVRSNLKILGSGNITNLYGYSPTFESNSSFTGTITNYYDFYGADVPNSINITNRYGVFIPGSNKVNYFAGSVGIGTAEKPVALLDVVAGGRGTYIGIGSGVSPYGMYLGHNAYKSSYNTNFTSVASELETRKGSSVFFTDANNGTVVFANFVKASGNVAEDFNMYNESFITALANKNVGIGTNSPTEKLEVAGNVKATGFIGANAAIFPDYVFQKYYTGTSSLKADYSFKTLSQVEDFVKTNGHLPGYQSAEAIKKQGYIDLMATQLTNVEKIEELYLHLLEKDKEVKALKAEITELKSLVKDLLAK</sequence>
<proteinExistence type="predicted"/>
<dbReference type="RefSeq" id="WP_154212803.1">
    <property type="nucleotide sequence ID" value="NZ_CP033039.1"/>
</dbReference>
<dbReference type="Proteomes" id="UP001207440">
    <property type="component" value="Unassembled WGS sequence"/>
</dbReference>
<accession>A0AAP3AP25</accession>
<reference evidence="4" key="1">
    <citation type="submission" date="2022-10" db="EMBL/GenBank/DDBJ databases">
        <title>Sifting through the core-genome to identify putative cross-protective antigens against Riemerella anatipestifer.</title>
        <authorList>
            <person name="Zheng X."/>
            <person name="Zhang W."/>
        </authorList>
    </citation>
    <scope>NUCLEOTIDE SEQUENCE</scope>
    <source>
        <strain evidence="4">ZWRA178</strain>
    </source>
</reference>
<evidence type="ECO:0000256" key="2">
    <source>
        <dbReference type="SAM" id="MobiDB-lite"/>
    </source>
</evidence>
<gene>
    <name evidence="4" type="ORF">OKE68_11655</name>
</gene>
<feature type="signal peptide" evidence="3">
    <location>
        <begin position="1"/>
        <end position="22"/>
    </location>
</feature>
<organism evidence="4 5">
    <name type="scientific">Riemerella anatipestifer</name>
    <name type="common">Moraxella anatipestifer</name>
    <dbReference type="NCBI Taxonomy" id="34085"/>
    <lineage>
        <taxon>Bacteria</taxon>
        <taxon>Pseudomonadati</taxon>
        <taxon>Bacteroidota</taxon>
        <taxon>Flavobacteriia</taxon>
        <taxon>Flavobacteriales</taxon>
        <taxon>Weeksellaceae</taxon>
        <taxon>Riemerella</taxon>
    </lineage>
</organism>
<keyword evidence="1" id="KW-0175">Coiled coil</keyword>
<evidence type="ECO:0000256" key="3">
    <source>
        <dbReference type="SAM" id="SignalP"/>
    </source>
</evidence>
<protein>
    <submittedName>
        <fullName evidence="4">Uncharacterized protein</fullName>
    </submittedName>
</protein>
<comment type="caution">
    <text evidence="4">The sequence shown here is derived from an EMBL/GenBank/DDBJ whole genome shotgun (WGS) entry which is preliminary data.</text>
</comment>
<name>A0AAP3AP25_RIEAN</name>
<dbReference type="EMBL" id="JAOZYT010000139">
    <property type="protein sequence ID" value="MCW0524957.1"/>
    <property type="molecule type" value="Genomic_DNA"/>
</dbReference>
<feature type="coiled-coil region" evidence="1">
    <location>
        <begin position="604"/>
        <end position="638"/>
    </location>
</feature>
<keyword evidence="3" id="KW-0732">Signal</keyword>
<evidence type="ECO:0000256" key="1">
    <source>
        <dbReference type="SAM" id="Coils"/>
    </source>
</evidence>
<evidence type="ECO:0000313" key="5">
    <source>
        <dbReference type="Proteomes" id="UP001207440"/>
    </source>
</evidence>
<feature type="compositionally biased region" description="Polar residues" evidence="2">
    <location>
        <begin position="31"/>
        <end position="54"/>
    </location>
</feature>
<dbReference type="AlphaFoldDB" id="A0AAP3AP25"/>
<feature type="region of interest" description="Disordered" evidence="2">
    <location>
        <begin position="31"/>
        <end position="55"/>
    </location>
</feature>
<evidence type="ECO:0000313" key="4">
    <source>
        <dbReference type="EMBL" id="MCW0524957.1"/>
    </source>
</evidence>
<feature type="chain" id="PRO_5042961746" evidence="3">
    <location>
        <begin position="23"/>
        <end position="638"/>
    </location>
</feature>